<feature type="non-terminal residue" evidence="1">
    <location>
        <position position="1"/>
    </location>
</feature>
<comment type="caution">
    <text evidence="1">The sequence shown here is derived from an EMBL/GenBank/DDBJ whole genome shotgun (WGS) entry which is preliminary data.</text>
</comment>
<protein>
    <submittedName>
        <fullName evidence="1">Uncharacterized protein</fullName>
    </submittedName>
</protein>
<accession>X1FBY9</accession>
<sequence length="47" mass="5581">LEERGRNGLIKASEKEEGLKERVRNMMIAICDDVNYQRLWKIRHGKP</sequence>
<reference evidence="1" key="1">
    <citation type="journal article" date="2014" name="Front. Microbiol.">
        <title>High frequency of phylogenetically diverse reductive dehalogenase-homologous genes in deep subseafloor sedimentary metagenomes.</title>
        <authorList>
            <person name="Kawai M."/>
            <person name="Futagami T."/>
            <person name="Toyoda A."/>
            <person name="Takaki Y."/>
            <person name="Nishi S."/>
            <person name="Hori S."/>
            <person name="Arai W."/>
            <person name="Tsubouchi T."/>
            <person name="Morono Y."/>
            <person name="Uchiyama I."/>
            <person name="Ito T."/>
            <person name="Fujiyama A."/>
            <person name="Inagaki F."/>
            <person name="Takami H."/>
        </authorList>
    </citation>
    <scope>NUCLEOTIDE SEQUENCE</scope>
    <source>
        <strain evidence="1">Expedition CK06-06</strain>
    </source>
</reference>
<name>X1FBY9_9ZZZZ</name>
<dbReference type="AlphaFoldDB" id="X1FBY9"/>
<feature type="non-terminal residue" evidence="1">
    <location>
        <position position="47"/>
    </location>
</feature>
<gene>
    <name evidence="1" type="ORF">S01H4_67087</name>
</gene>
<proteinExistence type="predicted"/>
<evidence type="ECO:0000313" key="1">
    <source>
        <dbReference type="EMBL" id="GAH30060.1"/>
    </source>
</evidence>
<organism evidence="1">
    <name type="scientific">marine sediment metagenome</name>
    <dbReference type="NCBI Taxonomy" id="412755"/>
    <lineage>
        <taxon>unclassified sequences</taxon>
        <taxon>metagenomes</taxon>
        <taxon>ecological metagenomes</taxon>
    </lineage>
</organism>
<dbReference type="EMBL" id="BART01041955">
    <property type="protein sequence ID" value="GAH30060.1"/>
    <property type="molecule type" value="Genomic_DNA"/>
</dbReference>